<name>A0A517QC24_9PLAN</name>
<evidence type="ECO:0000256" key="1">
    <source>
        <dbReference type="SAM" id="SignalP"/>
    </source>
</evidence>
<feature type="chain" id="PRO_5022017789" evidence="1">
    <location>
        <begin position="21"/>
        <end position="151"/>
    </location>
</feature>
<keyword evidence="1" id="KW-0732">Signal</keyword>
<evidence type="ECO:0000313" key="2">
    <source>
        <dbReference type="EMBL" id="QDT29177.1"/>
    </source>
</evidence>
<gene>
    <name evidence="2" type="ORF">Enr10x_45260</name>
</gene>
<evidence type="ECO:0000313" key="3">
    <source>
        <dbReference type="Proteomes" id="UP000315647"/>
    </source>
</evidence>
<dbReference type="Proteomes" id="UP000315647">
    <property type="component" value="Chromosome"/>
</dbReference>
<sequence length="151" mass="16916" precursor="true">MRQLFLIAVIWGLSCSLVSATEEQDSIYELAAIEMPAPLSIVAPLISVPDADETQTILGRFPSDIRSLFSAHSIPCIPLSQTSGSDHYYSQLRQWGCLETDAIIKPKQKSRGLLFTGGALLLSKLEEITAEQITQQEDFRFLNLYHGYRQR</sequence>
<dbReference type="AlphaFoldDB" id="A0A517QC24"/>
<feature type="signal peptide" evidence="1">
    <location>
        <begin position="1"/>
        <end position="20"/>
    </location>
</feature>
<proteinExistence type="predicted"/>
<accession>A0A517QC24</accession>
<organism evidence="2 3">
    <name type="scientific">Gimesia panareensis</name>
    <dbReference type="NCBI Taxonomy" id="2527978"/>
    <lineage>
        <taxon>Bacteria</taxon>
        <taxon>Pseudomonadati</taxon>
        <taxon>Planctomycetota</taxon>
        <taxon>Planctomycetia</taxon>
        <taxon>Planctomycetales</taxon>
        <taxon>Planctomycetaceae</taxon>
        <taxon>Gimesia</taxon>
    </lineage>
</organism>
<protein>
    <submittedName>
        <fullName evidence="2">Uncharacterized protein</fullName>
    </submittedName>
</protein>
<dbReference type="RefSeq" id="WP_145451380.1">
    <property type="nucleotide sequence ID" value="NZ_CP037421.1"/>
</dbReference>
<reference evidence="2 3" key="1">
    <citation type="submission" date="2019-03" db="EMBL/GenBank/DDBJ databases">
        <title>Deep-cultivation of Planctomycetes and their phenomic and genomic characterization uncovers novel biology.</title>
        <authorList>
            <person name="Wiegand S."/>
            <person name="Jogler M."/>
            <person name="Boedeker C."/>
            <person name="Pinto D."/>
            <person name="Vollmers J."/>
            <person name="Rivas-Marin E."/>
            <person name="Kohn T."/>
            <person name="Peeters S.H."/>
            <person name="Heuer A."/>
            <person name="Rast P."/>
            <person name="Oberbeckmann S."/>
            <person name="Bunk B."/>
            <person name="Jeske O."/>
            <person name="Meyerdierks A."/>
            <person name="Storesund J.E."/>
            <person name="Kallscheuer N."/>
            <person name="Luecker S."/>
            <person name="Lage O.M."/>
            <person name="Pohl T."/>
            <person name="Merkel B.J."/>
            <person name="Hornburger P."/>
            <person name="Mueller R.-W."/>
            <person name="Bruemmer F."/>
            <person name="Labrenz M."/>
            <person name="Spormann A.M."/>
            <person name="Op den Camp H."/>
            <person name="Overmann J."/>
            <person name="Amann R."/>
            <person name="Jetten M.S.M."/>
            <person name="Mascher T."/>
            <person name="Medema M.H."/>
            <person name="Devos D.P."/>
            <person name="Kaster A.-K."/>
            <person name="Ovreas L."/>
            <person name="Rohde M."/>
            <person name="Galperin M.Y."/>
            <person name="Jogler C."/>
        </authorList>
    </citation>
    <scope>NUCLEOTIDE SEQUENCE [LARGE SCALE GENOMIC DNA]</scope>
    <source>
        <strain evidence="2 3">Enr10</strain>
    </source>
</reference>
<dbReference type="PROSITE" id="PS51257">
    <property type="entry name" value="PROKAR_LIPOPROTEIN"/>
    <property type="match status" value="1"/>
</dbReference>
<dbReference type="EMBL" id="CP037421">
    <property type="protein sequence ID" value="QDT29177.1"/>
    <property type="molecule type" value="Genomic_DNA"/>
</dbReference>
<keyword evidence="3" id="KW-1185">Reference proteome</keyword>